<dbReference type="Gene3D" id="3.90.920.10">
    <property type="entry name" value="DNA primase, PRIM domain"/>
    <property type="match status" value="1"/>
</dbReference>
<protein>
    <submittedName>
        <fullName evidence="4">DNA ligase D</fullName>
        <ecNumber evidence="4">6.5.1.1</ecNumber>
    </submittedName>
</protein>
<dbReference type="PANTHER" id="PTHR42705">
    <property type="entry name" value="BIFUNCTIONAL NON-HOMOLOGOUS END JOINING PROTEIN LIGD"/>
    <property type="match status" value="1"/>
</dbReference>
<gene>
    <name evidence="4" type="ORF">FZC79_07005</name>
</gene>
<evidence type="ECO:0000256" key="2">
    <source>
        <dbReference type="ARBA" id="ARBA00049990"/>
    </source>
</evidence>
<dbReference type="Proteomes" id="UP000323317">
    <property type="component" value="Unassembled WGS sequence"/>
</dbReference>
<accession>A0A5D4KH87</accession>
<dbReference type="CDD" id="cd07906">
    <property type="entry name" value="Adenylation_DNA_ligase_LigD_LigC"/>
    <property type="match status" value="1"/>
</dbReference>
<dbReference type="NCBIfam" id="TIGR02778">
    <property type="entry name" value="ligD_pol"/>
    <property type="match status" value="1"/>
</dbReference>
<dbReference type="AlphaFoldDB" id="A0A5D4KH87"/>
<dbReference type="Pfam" id="PF01068">
    <property type="entry name" value="DNA_ligase_A_M"/>
    <property type="match status" value="1"/>
</dbReference>
<feature type="domain" description="ATP-dependent DNA ligase family profile" evidence="3">
    <location>
        <begin position="116"/>
        <end position="246"/>
    </location>
</feature>
<dbReference type="PROSITE" id="PS00333">
    <property type="entry name" value="DNA_LIGASE_A2"/>
    <property type="match status" value="1"/>
</dbReference>
<dbReference type="EC" id="6.5.1.1" evidence="4"/>
<dbReference type="PANTHER" id="PTHR42705:SF2">
    <property type="entry name" value="BIFUNCTIONAL NON-HOMOLOGOUS END JOINING PROTEIN LIGD"/>
    <property type="match status" value="1"/>
</dbReference>
<dbReference type="PROSITE" id="PS50160">
    <property type="entry name" value="DNA_LIGASE_A3"/>
    <property type="match status" value="1"/>
</dbReference>
<dbReference type="GO" id="GO:0003910">
    <property type="term" value="F:DNA ligase (ATP) activity"/>
    <property type="evidence" value="ECO:0007669"/>
    <property type="project" value="UniProtKB-EC"/>
</dbReference>
<dbReference type="InterPro" id="IPR014143">
    <property type="entry name" value="NHEJ_ligase_prk"/>
</dbReference>
<dbReference type="GO" id="GO:0006310">
    <property type="term" value="P:DNA recombination"/>
    <property type="evidence" value="ECO:0007669"/>
    <property type="project" value="InterPro"/>
</dbReference>
<dbReference type="InterPro" id="IPR014145">
    <property type="entry name" value="LigD_pol_dom"/>
</dbReference>
<evidence type="ECO:0000259" key="3">
    <source>
        <dbReference type="PROSITE" id="PS50160"/>
    </source>
</evidence>
<evidence type="ECO:0000313" key="5">
    <source>
        <dbReference type="Proteomes" id="UP000323317"/>
    </source>
</evidence>
<comment type="caution">
    <text evidence="4">The sequence shown here is derived from an EMBL/GenBank/DDBJ whole genome shotgun (WGS) entry which is preliminary data.</text>
</comment>
<dbReference type="GO" id="GO:0006281">
    <property type="term" value="P:DNA repair"/>
    <property type="evidence" value="ECO:0007669"/>
    <property type="project" value="InterPro"/>
</dbReference>
<sequence>MKPMLPSLFDEAPVNGNWNYEVKFDGFRGILTMRSKEEISLMSRNGKELLPLFPEIKDFLEGMLSELKWPLPIILDGEIVLLENDFKSNFSGVQTRGRMKSEPNIQKAAALNPCTFLAFDLLQIEGISFTSKEYSARKKALKDLFEKSSLPLKPSYGSSSRLHMIPFYSEIREIWIKIRSFDGEGLIAKDGSSQWEEGRRTSTWRKVKNWRKAFCFILSRDNQNGYYEVGVFNKEKIISIGSFYFGISPEEKHALNSIIKENAYKSERGKSFVHPGLCVELNYLEWYENQMREPHFQQFLFQSKPEECTWERLMMDEASLPEAVEITHPLKPLWETPPIDKLNYIRYLRKAAPRLLFFLRQRPLTVIRLPHGMFGESFYQKNCPDYAPTFIKTVKNENIDYIVCDDLETLMWLGNQLAIEFHIPFQKAGSRYVNEIVFDLDPPSRDYFQLAVKAALEMKKLFDQMNLISFIKTSGNKGLQVYIPLPEGYTWSDTHLFTEFIADYLTNQYPDEFTTERLKKNRNNRLYVDYIQHAEGKTIICPYSPRANEDALVSAPLFWDEVTEELRPERFTMQTVLERLQKKGCPFAGYEEAKEKQNIKDILAFLKSNKGKGVR</sequence>
<keyword evidence="4" id="KW-0436">Ligase</keyword>
<evidence type="ECO:0000313" key="4">
    <source>
        <dbReference type="EMBL" id="TYR76611.1"/>
    </source>
</evidence>
<dbReference type="RefSeq" id="WP_148946154.1">
    <property type="nucleotide sequence ID" value="NZ_VTEH01000003.1"/>
</dbReference>
<dbReference type="InterPro" id="IPR052171">
    <property type="entry name" value="NHEJ_LigD"/>
</dbReference>
<comment type="similarity">
    <text evidence="2">In the N-terminal section; belongs to the LigD polymerase family.</text>
</comment>
<organism evidence="4 5">
    <name type="scientific">Rossellomorea vietnamensis</name>
    <dbReference type="NCBI Taxonomy" id="218284"/>
    <lineage>
        <taxon>Bacteria</taxon>
        <taxon>Bacillati</taxon>
        <taxon>Bacillota</taxon>
        <taxon>Bacilli</taxon>
        <taxon>Bacillales</taxon>
        <taxon>Bacillaceae</taxon>
        <taxon>Rossellomorea</taxon>
    </lineage>
</organism>
<dbReference type="SUPFAM" id="SSF56091">
    <property type="entry name" value="DNA ligase/mRNA capping enzyme, catalytic domain"/>
    <property type="match status" value="1"/>
</dbReference>
<dbReference type="EMBL" id="VTEH01000003">
    <property type="protein sequence ID" value="TYR76611.1"/>
    <property type="molecule type" value="Genomic_DNA"/>
</dbReference>
<dbReference type="NCBIfam" id="TIGR02776">
    <property type="entry name" value="NHEJ_ligase_prk"/>
    <property type="match status" value="1"/>
</dbReference>
<dbReference type="InterPro" id="IPR016059">
    <property type="entry name" value="DNA_ligase_ATP-dep_CS"/>
</dbReference>
<comment type="similarity">
    <text evidence="1">In the C-terminal section; belongs to the ATP-dependent DNA ligase family.</text>
</comment>
<name>A0A5D4KH87_9BACI</name>
<evidence type="ECO:0000256" key="1">
    <source>
        <dbReference type="ARBA" id="ARBA00049981"/>
    </source>
</evidence>
<reference evidence="4 5" key="1">
    <citation type="submission" date="2019-08" db="EMBL/GenBank/DDBJ databases">
        <title>Bacillus genomes from the desert of Cuatro Cienegas, Coahuila.</title>
        <authorList>
            <person name="Olmedo-Alvarez G."/>
        </authorList>
    </citation>
    <scope>NUCLEOTIDE SEQUENCE [LARGE SCALE GENOMIC DNA]</scope>
    <source>
        <strain evidence="4 5">CH40_1T</strain>
    </source>
</reference>
<dbReference type="InterPro" id="IPR012310">
    <property type="entry name" value="DNA_ligase_ATP-dep_cent"/>
</dbReference>
<dbReference type="NCBIfam" id="NF007211">
    <property type="entry name" value="PRK09633.1"/>
    <property type="match status" value="1"/>
</dbReference>
<dbReference type="Pfam" id="PF21686">
    <property type="entry name" value="LigD_Prim-Pol"/>
    <property type="match status" value="1"/>
</dbReference>
<dbReference type="Gene3D" id="3.30.470.30">
    <property type="entry name" value="DNA ligase/mRNA capping enzyme"/>
    <property type="match status" value="1"/>
</dbReference>
<proteinExistence type="inferred from homology"/>
<dbReference type="GO" id="GO:0005524">
    <property type="term" value="F:ATP binding"/>
    <property type="evidence" value="ECO:0007669"/>
    <property type="project" value="InterPro"/>
</dbReference>